<evidence type="ECO:0000313" key="7">
    <source>
        <dbReference type="Proteomes" id="UP000332933"/>
    </source>
</evidence>
<dbReference type="GO" id="GO:0006631">
    <property type="term" value="P:fatty acid metabolic process"/>
    <property type="evidence" value="ECO:0007669"/>
    <property type="project" value="TreeGrafter"/>
</dbReference>
<dbReference type="OrthoDB" id="16262at2759"/>
<reference evidence="5" key="2">
    <citation type="submission" date="2019-06" db="EMBL/GenBank/DDBJ databases">
        <title>Genomics analysis of Aphanomyces spp. identifies a new class of oomycete effector associated with host adaptation.</title>
        <authorList>
            <person name="Gaulin E."/>
        </authorList>
    </citation>
    <scope>NUCLEOTIDE SEQUENCE</scope>
    <source>
        <strain evidence="5">CBS 578.67</strain>
    </source>
</reference>
<dbReference type="PROSITE" id="PS00455">
    <property type="entry name" value="AMP_BINDING"/>
    <property type="match status" value="1"/>
</dbReference>
<dbReference type="InterPro" id="IPR020845">
    <property type="entry name" value="AMP-binding_CS"/>
</dbReference>
<evidence type="ECO:0000256" key="1">
    <source>
        <dbReference type="ARBA" id="ARBA00006432"/>
    </source>
</evidence>
<name>A0A485L349_9STRA</name>
<dbReference type="Pfam" id="PF00501">
    <property type="entry name" value="AMP-binding"/>
    <property type="match status" value="1"/>
</dbReference>
<sequence>MTFPMLLRPALAHRLRPTFNRALVARRPFWQHFPQSMPPLFVNVRAMSTFKGPLEPPLLTCTIGDMLDSVAAKYPDQPALVAVEEGVRMNYAEVHAKVEQYAHALYWLGLRQGDRFGIWLPNTSDYYLLQWATAKLGVIMVNVNPAYRAHEFEYALNLVQCKAVLVTPQVQTTHYFDMLHTLVPTLANHDASFQTHSLPAGHVAPLNVPQLPHLRYILHDAKGHTEPGMIGLDALVAAAGNPSSYPSPTDPDDVVNIQFTSGTTGSPKGAALTHRNILNNGYLVGHRCGYSTKDRVCVPVPLYHCFGVVLGNLACLAHAATVVYPSKSFHATKALRAVEQERCTSLYGVPTMFIRMLNDPTFDLAKMQLSVRTGIMAGAQCPVDVMQKVLAFAPEMTIGYGMTETSPISFQTSREDDLMDRVETIGKLMPFTQAKVMDLENPDVEVPLGQPGELFTKGYLVMKEYWNQPDATAKSIVDGWMHTGDIVTMDDRGYCRVVGRSKDVIIRGGENIYPAEIEEVLFGHDAVANVSVVGVPDREYGEVICAWVSLRPHAKETQTIEAIEASLREMVKDNLAHFKIPKYFVYKDEFPTTITGKIQKFKMREVSVVELGLAA</sequence>
<feature type="domain" description="AMP-binding enzyme C-terminal" evidence="4">
    <location>
        <begin position="516"/>
        <end position="597"/>
    </location>
</feature>
<dbReference type="InterPro" id="IPR025110">
    <property type="entry name" value="AMP-bd_C"/>
</dbReference>
<dbReference type="Pfam" id="PF13193">
    <property type="entry name" value="AMP-binding_C"/>
    <property type="match status" value="1"/>
</dbReference>
<evidence type="ECO:0000259" key="4">
    <source>
        <dbReference type="Pfam" id="PF13193"/>
    </source>
</evidence>
<dbReference type="SUPFAM" id="SSF56801">
    <property type="entry name" value="Acetyl-CoA synthetase-like"/>
    <property type="match status" value="1"/>
</dbReference>
<gene>
    <name evidence="6" type="primary">Aste57867_15437</name>
    <name evidence="5" type="ORF">As57867_015381</name>
    <name evidence="6" type="ORF">ASTE57867_15437</name>
</gene>
<dbReference type="InterPro" id="IPR045851">
    <property type="entry name" value="AMP-bd_C_sf"/>
</dbReference>
<dbReference type="InterPro" id="IPR000873">
    <property type="entry name" value="AMP-dep_synth/lig_dom"/>
</dbReference>
<dbReference type="GO" id="GO:0031956">
    <property type="term" value="F:medium-chain fatty acid-CoA ligase activity"/>
    <property type="evidence" value="ECO:0007669"/>
    <property type="project" value="TreeGrafter"/>
</dbReference>
<keyword evidence="7" id="KW-1185">Reference proteome</keyword>
<comment type="similarity">
    <text evidence="1">Belongs to the ATP-dependent AMP-binding enzyme family.</text>
</comment>
<evidence type="ECO:0000259" key="3">
    <source>
        <dbReference type="Pfam" id="PF00501"/>
    </source>
</evidence>
<reference evidence="6 7" key="1">
    <citation type="submission" date="2019-03" db="EMBL/GenBank/DDBJ databases">
        <authorList>
            <person name="Gaulin E."/>
            <person name="Dumas B."/>
        </authorList>
    </citation>
    <scope>NUCLEOTIDE SEQUENCE [LARGE SCALE GENOMIC DNA]</scope>
    <source>
        <strain evidence="6">CBS 568.67</strain>
    </source>
</reference>
<dbReference type="Gene3D" id="3.40.50.12780">
    <property type="entry name" value="N-terminal domain of ligase-like"/>
    <property type="match status" value="1"/>
</dbReference>
<keyword evidence="2" id="KW-0436">Ligase</keyword>
<evidence type="ECO:0000256" key="2">
    <source>
        <dbReference type="ARBA" id="ARBA00022598"/>
    </source>
</evidence>
<dbReference type="Gene3D" id="3.30.300.30">
    <property type="match status" value="1"/>
</dbReference>
<proteinExistence type="inferred from homology"/>
<dbReference type="EMBL" id="VJMH01005679">
    <property type="protein sequence ID" value="KAF0693572.1"/>
    <property type="molecule type" value="Genomic_DNA"/>
</dbReference>
<protein>
    <submittedName>
        <fullName evidence="6">Aste57867_15437 protein</fullName>
    </submittedName>
</protein>
<accession>A0A485L349</accession>
<dbReference type="InterPro" id="IPR042099">
    <property type="entry name" value="ANL_N_sf"/>
</dbReference>
<dbReference type="AlphaFoldDB" id="A0A485L349"/>
<dbReference type="Proteomes" id="UP000332933">
    <property type="component" value="Unassembled WGS sequence"/>
</dbReference>
<dbReference type="FunFam" id="3.30.300.30:FF:000008">
    <property type="entry name" value="2,3-dihydroxybenzoate-AMP ligase"/>
    <property type="match status" value="1"/>
</dbReference>
<feature type="domain" description="AMP-dependent synthetase/ligase" evidence="3">
    <location>
        <begin position="68"/>
        <end position="466"/>
    </location>
</feature>
<evidence type="ECO:0000313" key="5">
    <source>
        <dbReference type="EMBL" id="KAF0693572.1"/>
    </source>
</evidence>
<dbReference type="EMBL" id="CAADRA010005700">
    <property type="protein sequence ID" value="VFT92239.1"/>
    <property type="molecule type" value="Genomic_DNA"/>
</dbReference>
<dbReference type="PANTHER" id="PTHR43201:SF5">
    <property type="entry name" value="MEDIUM-CHAIN ACYL-COA LIGASE ACSF2, MITOCHONDRIAL"/>
    <property type="match status" value="1"/>
</dbReference>
<dbReference type="PANTHER" id="PTHR43201">
    <property type="entry name" value="ACYL-COA SYNTHETASE"/>
    <property type="match status" value="1"/>
</dbReference>
<organism evidence="6 7">
    <name type="scientific">Aphanomyces stellatus</name>
    <dbReference type="NCBI Taxonomy" id="120398"/>
    <lineage>
        <taxon>Eukaryota</taxon>
        <taxon>Sar</taxon>
        <taxon>Stramenopiles</taxon>
        <taxon>Oomycota</taxon>
        <taxon>Saprolegniomycetes</taxon>
        <taxon>Saprolegniales</taxon>
        <taxon>Verrucalvaceae</taxon>
        <taxon>Aphanomyces</taxon>
    </lineage>
</organism>
<evidence type="ECO:0000313" key="6">
    <source>
        <dbReference type="EMBL" id="VFT92239.1"/>
    </source>
</evidence>